<dbReference type="EMBL" id="LSMT01000100">
    <property type="protein sequence ID" value="PFX27550.1"/>
    <property type="molecule type" value="Genomic_DNA"/>
</dbReference>
<dbReference type="GO" id="GO:0070161">
    <property type="term" value="C:anchoring junction"/>
    <property type="evidence" value="ECO:0007669"/>
    <property type="project" value="UniProtKB-SubCell"/>
</dbReference>
<evidence type="ECO:0000256" key="3">
    <source>
        <dbReference type="ARBA" id="ARBA00022490"/>
    </source>
</evidence>
<accession>A0A2B4SFF8</accession>
<dbReference type="FunFam" id="2.30.29.30:FF:000002">
    <property type="entry name" value="Band 4.1-like protein 5 isoform 1"/>
    <property type="match status" value="1"/>
</dbReference>
<comment type="subcellular location">
    <subcellularLocation>
        <location evidence="1">Cell junction</location>
    </subcellularLocation>
    <subcellularLocation>
        <location evidence="2">Cytoplasm</location>
    </subcellularLocation>
</comment>
<evidence type="ECO:0000313" key="7">
    <source>
        <dbReference type="EMBL" id="PFX27550.1"/>
    </source>
</evidence>
<feature type="region of interest" description="Disordered" evidence="5">
    <location>
        <begin position="788"/>
        <end position="872"/>
    </location>
</feature>
<dbReference type="PANTHER" id="PTHR23280:SF25">
    <property type="entry name" value="MOESIN_EZRIN_RADIXIN HOMOLOG 1"/>
    <property type="match status" value="1"/>
</dbReference>
<dbReference type="InterPro" id="IPR019747">
    <property type="entry name" value="FERM_CS"/>
</dbReference>
<dbReference type="InterPro" id="IPR035963">
    <property type="entry name" value="FERM_2"/>
</dbReference>
<dbReference type="FunFam" id="3.10.20.90:FF:000024">
    <property type="entry name" value="Erythrocyte membrane protein band 4.1-like 5"/>
    <property type="match status" value="1"/>
</dbReference>
<dbReference type="PROSITE" id="PS00660">
    <property type="entry name" value="FERM_1"/>
    <property type="match status" value="1"/>
</dbReference>
<dbReference type="InterPro" id="IPR011993">
    <property type="entry name" value="PH-like_dom_sf"/>
</dbReference>
<dbReference type="Gene3D" id="2.30.30.140">
    <property type="match status" value="1"/>
</dbReference>
<dbReference type="Pfam" id="PF00373">
    <property type="entry name" value="FERM_M"/>
    <property type="match status" value="1"/>
</dbReference>
<dbReference type="PRINTS" id="PR00935">
    <property type="entry name" value="BAND41"/>
</dbReference>
<dbReference type="GO" id="GO:0005856">
    <property type="term" value="C:cytoskeleton"/>
    <property type="evidence" value="ECO:0007669"/>
    <property type="project" value="TreeGrafter"/>
</dbReference>
<dbReference type="PANTHER" id="PTHR23280">
    <property type="entry name" value="4.1 G PROTEIN"/>
    <property type="match status" value="1"/>
</dbReference>
<evidence type="ECO:0000256" key="1">
    <source>
        <dbReference type="ARBA" id="ARBA00004282"/>
    </source>
</evidence>
<dbReference type="InterPro" id="IPR019748">
    <property type="entry name" value="FERM_central"/>
</dbReference>
<evidence type="ECO:0000259" key="6">
    <source>
        <dbReference type="PROSITE" id="PS50057"/>
    </source>
</evidence>
<dbReference type="InterPro" id="IPR014847">
    <property type="entry name" value="FA"/>
</dbReference>
<evidence type="ECO:0000256" key="2">
    <source>
        <dbReference type="ARBA" id="ARBA00004496"/>
    </source>
</evidence>
<proteinExistence type="predicted"/>
<feature type="compositionally biased region" description="Low complexity" evidence="5">
    <location>
        <begin position="587"/>
        <end position="603"/>
    </location>
</feature>
<dbReference type="CDD" id="cd17108">
    <property type="entry name" value="FERM_F1_EPB41L5_like"/>
    <property type="match status" value="1"/>
</dbReference>
<dbReference type="InterPro" id="IPR018979">
    <property type="entry name" value="FERM_N"/>
</dbReference>
<feature type="region of interest" description="Disordered" evidence="5">
    <location>
        <begin position="560"/>
        <end position="619"/>
    </location>
</feature>
<dbReference type="PROSITE" id="PS50057">
    <property type="entry name" value="FERM_3"/>
    <property type="match status" value="1"/>
</dbReference>
<dbReference type="SUPFAM" id="SSF54236">
    <property type="entry name" value="Ubiquitin-like"/>
    <property type="match status" value="1"/>
</dbReference>
<dbReference type="InterPro" id="IPR018980">
    <property type="entry name" value="FERM_PH-like_C"/>
</dbReference>
<evidence type="ECO:0000256" key="5">
    <source>
        <dbReference type="SAM" id="MobiDB-lite"/>
    </source>
</evidence>
<feature type="domain" description="FERM" evidence="6">
    <location>
        <begin position="25"/>
        <end position="307"/>
    </location>
</feature>
<dbReference type="SMART" id="SM01196">
    <property type="entry name" value="FERM_C"/>
    <property type="match status" value="1"/>
</dbReference>
<organism evidence="7 8">
    <name type="scientific">Stylophora pistillata</name>
    <name type="common">Smooth cauliflower coral</name>
    <dbReference type="NCBI Taxonomy" id="50429"/>
    <lineage>
        <taxon>Eukaryota</taxon>
        <taxon>Metazoa</taxon>
        <taxon>Cnidaria</taxon>
        <taxon>Anthozoa</taxon>
        <taxon>Hexacorallia</taxon>
        <taxon>Scleractinia</taxon>
        <taxon>Astrocoeniina</taxon>
        <taxon>Pocilloporidae</taxon>
        <taxon>Stylophora</taxon>
    </lineage>
</organism>
<dbReference type="SUPFAM" id="SSF50729">
    <property type="entry name" value="PH domain-like"/>
    <property type="match status" value="1"/>
</dbReference>
<dbReference type="AlphaFoldDB" id="A0A2B4SFF8"/>
<dbReference type="SMART" id="SM01195">
    <property type="entry name" value="FA"/>
    <property type="match status" value="1"/>
</dbReference>
<evidence type="ECO:0000256" key="4">
    <source>
        <dbReference type="ARBA" id="ARBA00022949"/>
    </source>
</evidence>
<comment type="caution">
    <text evidence="7">The sequence shown here is derived from an EMBL/GenBank/DDBJ whole genome shotgun (WGS) entry which is preliminary data.</text>
</comment>
<dbReference type="Pfam" id="PF08736">
    <property type="entry name" value="FA"/>
    <property type="match status" value="1"/>
</dbReference>
<name>A0A2B4SFF8_STYPI</name>
<dbReference type="InterPro" id="IPR014352">
    <property type="entry name" value="FERM/acyl-CoA-bd_prot_sf"/>
</dbReference>
<dbReference type="SUPFAM" id="SSF47031">
    <property type="entry name" value="Second domain of FERM"/>
    <property type="match status" value="1"/>
</dbReference>
<protein>
    <submittedName>
        <fullName evidence="7">Band 4.1-like protein 5</fullName>
    </submittedName>
</protein>
<dbReference type="OrthoDB" id="6235974at2759"/>
<feature type="region of interest" description="Disordered" evidence="5">
    <location>
        <begin position="644"/>
        <end position="715"/>
    </location>
</feature>
<feature type="compositionally biased region" description="Basic and acidic residues" evidence="5">
    <location>
        <begin position="666"/>
        <end position="693"/>
    </location>
</feature>
<dbReference type="SMART" id="SM00295">
    <property type="entry name" value="B41"/>
    <property type="match status" value="1"/>
</dbReference>
<dbReference type="CDD" id="cd14473">
    <property type="entry name" value="FERM_B-lobe"/>
    <property type="match status" value="1"/>
</dbReference>
<keyword evidence="4" id="KW-0965">Cell junction</keyword>
<evidence type="ECO:0000313" key="8">
    <source>
        <dbReference type="Proteomes" id="UP000225706"/>
    </source>
</evidence>
<dbReference type="Gene3D" id="2.30.29.30">
    <property type="entry name" value="Pleckstrin-homology domain (PH domain)/Phosphotyrosine-binding domain (PTB)"/>
    <property type="match status" value="1"/>
</dbReference>
<keyword evidence="3" id="KW-0963">Cytoplasm</keyword>
<dbReference type="InterPro" id="IPR029071">
    <property type="entry name" value="Ubiquitin-like_domsf"/>
</dbReference>
<dbReference type="Gene3D" id="1.20.80.10">
    <property type="match status" value="1"/>
</dbReference>
<dbReference type="Pfam" id="PF09380">
    <property type="entry name" value="FERM_C"/>
    <property type="match status" value="1"/>
</dbReference>
<dbReference type="Proteomes" id="UP000225706">
    <property type="component" value="Unassembled WGS sequence"/>
</dbReference>
<dbReference type="InterPro" id="IPR000299">
    <property type="entry name" value="FERM_domain"/>
</dbReference>
<dbReference type="GO" id="GO:0031032">
    <property type="term" value="P:actomyosin structure organization"/>
    <property type="evidence" value="ECO:0007669"/>
    <property type="project" value="TreeGrafter"/>
</dbReference>
<sequence>MYRLSRRFRRRFGKDKEEKKDKHTLDYVIVLLDGSDLSFNLHKKAKGQELLDLIFKNLDLVEKDYFGLQFMDIHQVSHWLNPMKKIKKQVKIGPPYTLHFRVRFYAAEPQDLTEELTRYHFFLQIKQDISRGKLEVPLKVGVDLTGYSLQSHLGDFEPELHEASTDYITEFKFIPNQTKELEKEIKKKHKALIGLNPAECEVNFLKIVKNMDFYGVDIHTVVGENKMECQLGLTPRGILSIKDKEKRTIFAWQKISKISFKKNRFHLEYQGAQRHAESYTYTCTSSLAAKHLWKSAIEHHTFFRLVKPTTKPKRTSSFLRFGSRYRYSGRTEHQAQKDARVSARKSLKIQRATSERFSRRPTVGFIRVGSRVWGKALNGDFYKGVVTGLGEMLHIKFDNGDTIAHDRTDPECVVFDQVPEISDLEIGSRVIAHWPGLPAKLSGKVIGIEHGKYYVEYDDGDKHHNTIDQLRILKPPLYFGPGAKTRRGVRKAESMKVTSLTGRAVITTELPPRSNSNGFVKPEEHLSSAVVDGAVSLPSSSEATKFDDKSSELFGASIVSGGLPDDRPKNIHARSASLPANVRLPRSASTNHDSTSSSSTSPSMDKKATRNKSFAGTTKASYAKKAPLEIFSLPETDVDSGISVACERPTSGRQSKRNLRILDLMKNSKEEEKKSGKSKSDKTRSQSKSDSKSGKLKSTNSTPARLDIRVPPNAPYVPNYLETDLDSGKHNNYLVDDQRSFRVFIPNDRNKRDHKKRFTTIDGISASDERLLRGKGASPMKRRRNSLPELRTIFNQKPEENNPQGNENKQTKRNRTHSLNDLAKISPTNRKATPLHIDNLSSATDNRCDSPLFSPGMEQSASSNKLLLVTDL</sequence>
<dbReference type="Gene3D" id="3.10.20.90">
    <property type="entry name" value="Phosphatidylinositol 3-kinase Catalytic Subunit, Chain A, domain 1"/>
    <property type="match status" value="1"/>
</dbReference>
<reference evidence="8" key="1">
    <citation type="journal article" date="2017" name="bioRxiv">
        <title>Comparative analysis of the genomes of Stylophora pistillata and Acropora digitifera provides evidence for extensive differences between species of corals.</title>
        <authorList>
            <person name="Voolstra C.R."/>
            <person name="Li Y."/>
            <person name="Liew Y.J."/>
            <person name="Baumgarten S."/>
            <person name="Zoccola D."/>
            <person name="Flot J.-F."/>
            <person name="Tambutte S."/>
            <person name="Allemand D."/>
            <person name="Aranda M."/>
        </authorList>
    </citation>
    <scope>NUCLEOTIDE SEQUENCE [LARGE SCALE GENOMIC DNA]</scope>
</reference>
<gene>
    <name evidence="7" type="primary">EPB41L5</name>
    <name evidence="7" type="ORF">AWC38_SpisGene7711</name>
</gene>
<keyword evidence="8" id="KW-1185">Reference proteome</keyword>
<dbReference type="InterPro" id="IPR019749">
    <property type="entry name" value="Band_41_domain"/>
</dbReference>
<dbReference type="GO" id="GO:0005886">
    <property type="term" value="C:plasma membrane"/>
    <property type="evidence" value="ECO:0007669"/>
    <property type="project" value="UniProtKB-ARBA"/>
</dbReference>
<dbReference type="GO" id="GO:0005737">
    <property type="term" value="C:cytoplasm"/>
    <property type="evidence" value="ECO:0007669"/>
    <property type="project" value="UniProtKB-SubCell"/>
</dbReference>
<dbReference type="Pfam" id="PF09379">
    <property type="entry name" value="FERM_N"/>
    <property type="match status" value="1"/>
</dbReference>
<dbReference type="FunFam" id="1.20.80.10:FF:000003">
    <property type="entry name" value="Tyrosine-protein phosphatase non-receptor type 4"/>
    <property type="match status" value="1"/>
</dbReference>
<dbReference type="STRING" id="50429.A0A2B4SFF8"/>